<dbReference type="SUPFAM" id="SSF52091">
    <property type="entry name" value="SpoIIaa-like"/>
    <property type="match status" value="1"/>
</dbReference>
<dbReference type="CDD" id="cd07043">
    <property type="entry name" value="STAS_anti-anti-sigma_factors"/>
    <property type="match status" value="1"/>
</dbReference>
<proteinExistence type="inferred from homology"/>
<accession>A0ABY5DRV0</accession>
<evidence type="ECO:0000256" key="2">
    <source>
        <dbReference type="RuleBase" id="RU003749"/>
    </source>
</evidence>
<keyword evidence="5" id="KW-1185">Reference proteome</keyword>
<dbReference type="InterPro" id="IPR003658">
    <property type="entry name" value="Anti-sigma_ant"/>
</dbReference>
<evidence type="ECO:0000259" key="3">
    <source>
        <dbReference type="PROSITE" id="PS50801"/>
    </source>
</evidence>
<protein>
    <recommendedName>
        <fullName evidence="2">Anti-sigma factor antagonist</fullName>
    </recommendedName>
</protein>
<reference evidence="4 5" key="1">
    <citation type="submission" date="2022-06" db="EMBL/GenBank/DDBJ databases">
        <title>Paraconexibacter antarcticus.</title>
        <authorList>
            <person name="Kim C.S."/>
        </authorList>
    </citation>
    <scope>NUCLEOTIDE SEQUENCE [LARGE SCALE GENOMIC DNA]</scope>
    <source>
        <strain evidence="4 5">02-257</strain>
    </source>
</reference>
<dbReference type="RefSeq" id="WP_254570878.1">
    <property type="nucleotide sequence ID" value="NZ_CP098502.1"/>
</dbReference>
<evidence type="ECO:0000313" key="5">
    <source>
        <dbReference type="Proteomes" id="UP001056035"/>
    </source>
</evidence>
<dbReference type="NCBIfam" id="TIGR00377">
    <property type="entry name" value="ant_ant_sig"/>
    <property type="match status" value="1"/>
</dbReference>
<evidence type="ECO:0000313" key="4">
    <source>
        <dbReference type="EMBL" id="UTI64165.1"/>
    </source>
</evidence>
<name>A0ABY5DRV0_9ACTN</name>
<dbReference type="Pfam" id="PF01740">
    <property type="entry name" value="STAS"/>
    <property type="match status" value="1"/>
</dbReference>
<feature type="domain" description="STAS" evidence="3">
    <location>
        <begin position="3"/>
        <end position="108"/>
    </location>
</feature>
<dbReference type="EMBL" id="CP098502">
    <property type="protein sequence ID" value="UTI64165.1"/>
    <property type="molecule type" value="Genomic_DNA"/>
</dbReference>
<dbReference type="Gene3D" id="3.30.750.24">
    <property type="entry name" value="STAS domain"/>
    <property type="match status" value="1"/>
</dbReference>
<dbReference type="InterPro" id="IPR002645">
    <property type="entry name" value="STAS_dom"/>
</dbReference>
<comment type="similarity">
    <text evidence="1 2">Belongs to the anti-sigma-factor antagonist family.</text>
</comment>
<dbReference type="Proteomes" id="UP001056035">
    <property type="component" value="Chromosome"/>
</dbReference>
<sequence>MQWTLDTNLIDGTRRVVPTGELDLVTAPLLARALVEAERAGDGDSPIVLDLTGVTFMDSSGLAAVLEAVQRGEEHGGPGRLGIVPGEGVVVRVLQLADLMDSLPLVAP</sequence>
<gene>
    <name evidence="4" type="ORF">NBH00_22855</name>
</gene>
<dbReference type="InterPro" id="IPR036513">
    <property type="entry name" value="STAS_dom_sf"/>
</dbReference>
<dbReference type="PROSITE" id="PS50801">
    <property type="entry name" value="STAS"/>
    <property type="match status" value="1"/>
</dbReference>
<evidence type="ECO:0000256" key="1">
    <source>
        <dbReference type="ARBA" id="ARBA00009013"/>
    </source>
</evidence>
<organism evidence="4 5">
    <name type="scientific">Paraconexibacter antarcticus</name>
    <dbReference type="NCBI Taxonomy" id="2949664"/>
    <lineage>
        <taxon>Bacteria</taxon>
        <taxon>Bacillati</taxon>
        <taxon>Actinomycetota</taxon>
        <taxon>Thermoleophilia</taxon>
        <taxon>Solirubrobacterales</taxon>
        <taxon>Paraconexibacteraceae</taxon>
        <taxon>Paraconexibacter</taxon>
    </lineage>
</organism>